<gene>
    <name evidence="3" type="ORF">GCM10010126_09590</name>
</gene>
<feature type="transmembrane region" description="Helical" evidence="2">
    <location>
        <begin position="27"/>
        <end position="51"/>
    </location>
</feature>
<reference evidence="3" key="1">
    <citation type="journal article" date="2014" name="Int. J. Syst. Evol. Microbiol.">
        <title>Complete genome sequence of Corynebacterium casei LMG S-19264T (=DSM 44701T), isolated from a smear-ripened cheese.</title>
        <authorList>
            <consortium name="US DOE Joint Genome Institute (JGI-PGF)"/>
            <person name="Walter F."/>
            <person name="Albersmeier A."/>
            <person name="Kalinowski J."/>
            <person name="Ruckert C."/>
        </authorList>
    </citation>
    <scope>NUCLEOTIDE SEQUENCE</scope>
    <source>
        <strain evidence="3">JCM 3093</strain>
    </source>
</reference>
<name>A0AA37BCN7_9ACTN</name>
<dbReference type="EMBL" id="BMQD01000002">
    <property type="protein sequence ID" value="GGK52160.1"/>
    <property type="molecule type" value="Genomic_DNA"/>
</dbReference>
<keyword evidence="2" id="KW-1133">Transmembrane helix</keyword>
<feature type="transmembrane region" description="Helical" evidence="2">
    <location>
        <begin position="378"/>
        <end position="400"/>
    </location>
</feature>
<reference evidence="3" key="2">
    <citation type="submission" date="2022-09" db="EMBL/GenBank/DDBJ databases">
        <authorList>
            <person name="Sun Q."/>
            <person name="Ohkuma M."/>
        </authorList>
    </citation>
    <scope>NUCLEOTIDE SEQUENCE</scope>
    <source>
        <strain evidence="3">JCM 3093</strain>
    </source>
</reference>
<dbReference type="AlphaFoldDB" id="A0AA37BCN7"/>
<keyword evidence="2" id="KW-0812">Transmembrane</keyword>
<accession>A0AA37BCN7</accession>
<evidence type="ECO:0000256" key="1">
    <source>
        <dbReference type="SAM" id="MobiDB-lite"/>
    </source>
</evidence>
<feature type="region of interest" description="Disordered" evidence="1">
    <location>
        <begin position="734"/>
        <end position="753"/>
    </location>
</feature>
<protein>
    <submittedName>
        <fullName evidence="3">Uncharacterized protein</fullName>
    </submittedName>
</protein>
<feature type="transmembrane region" description="Helical" evidence="2">
    <location>
        <begin position="524"/>
        <end position="541"/>
    </location>
</feature>
<feature type="transmembrane region" description="Helical" evidence="2">
    <location>
        <begin position="246"/>
        <end position="267"/>
    </location>
</feature>
<feature type="compositionally biased region" description="Acidic residues" evidence="1">
    <location>
        <begin position="734"/>
        <end position="744"/>
    </location>
</feature>
<evidence type="ECO:0000313" key="3">
    <source>
        <dbReference type="EMBL" id="GGK52160.1"/>
    </source>
</evidence>
<evidence type="ECO:0000256" key="2">
    <source>
        <dbReference type="SAM" id="Phobius"/>
    </source>
</evidence>
<feature type="transmembrane region" description="Helical" evidence="2">
    <location>
        <begin position="553"/>
        <end position="570"/>
    </location>
</feature>
<feature type="transmembrane region" description="Helical" evidence="2">
    <location>
        <begin position="307"/>
        <end position="326"/>
    </location>
</feature>
<sequence length="870" mass="91641">MRPPRLSRLPLLPWLPRLPRLGRRYRFGWPAGLIAVGYTAAVAVSGAVAAVGGDGFLTGVLSLGAWSESDPAEDLSGWSLLPLLLAGTVQGWALWQILRGPVTGGSAGSAGFTGSAGPVGLPGPMKPARSADPSGAAAAAGIAEAVVPAGPARSAGKAARRLRRVLYADLVLHLVFHRFTGLSSPWWADVCWSLAELALVLLFHQVLSGASRGVRFTALAAGTLSAAASTGARVCDALDLDAAGDVFQLGSLGGVPWTLWTVLVLVMQARDGRWGRTTVWVGVADPAMSLLVTPLVLTLRFPWGDSGTVLTGLIVVFQVLVPVWLARSAHDLGGPHAKAAPDAGAVREAGAVPDAGAVPGGDRPAPDRAPLGRWPLPVMAVVLPLLPVLAGLARGVPFWLGPEGPIGGTLTGALHPQLALLWFCADLLVGIGGLALLALTAVVRRTPRHVRTAAGVLLLAAAAGAITAATAAPGPRTEPGYVDEGGGPSSGYVSFGYGGPQLYPDWVSAAGEGGATVFTGVPPLWHSAACAASALILLLRYGRRPARRSPYRTAVACAVTVTALCLLPAADLARGPFTTEGECGRLRSATDGYGRRVETPPLSGELAFVCEVRAGRTTLPVGEDLSDPALVAYGRRLCGVYTRNDPGEIARVRAVSGVDVREFTYVLDEVCPAADAVVRAEAAEEEREMREWAAERQRMCDEAPRHRPLIRPASATVVKERVVTDYGVLEAYEETAESDLSEDGPSEHPEENGLVSALPGQLQIQIHPDAPTCLTLETYTRRPPVETRGWQHVVEVGYRSPGGRIELGDPMSGPEYPNLALRGRSGDYRIRVHYAWLPWEGEKYGAQRLLIMAYPGREDGVVVHRERTRP</sequence>
<feature type="transmembrane region" description="Helical" evidence="2">
    <location>
        <begin position="279"/>
        <end position="301"/>
    </location>
</feature>
<feature type="transmembrane region" description="Helical" evidence="2">
    <location>
        <begin position="454"/>
        <end position="472"/>
    </location>
</feature>
<dbReference type="Proteomes" id="UP000627984">
    <property type="component" value="Unassembled WGS sequence"/>
</dbReference>
<organism evidence="3 4">
    <name type="scientific">Planomonospora parontospora</name>
    <dbReference type="NCBI Taxonomy" id="58119"/>
    <lineage>
        <taxon>Bacteria</taxon>
        <taxon>Bacillati</taxon>
        <taxon>Actinomycetota</taxon>
        <taxon>Actinomycetes</taxon>
        <taxon>Streptosporangiales</taxon>
        <taxon>Streptosporangiaceae</taxon>
        <taxon>Planomonospora</taxon>
    </lineage>
</organism>
<comment type="caution">
    <text evidence="3">The sequence shown here is derived from an EMBL/GenBank/DDBJ whole genome shotgun (WGS) entry which is preliminary data.</text>
</comment>
<proteinExistence type="predicted"/>
<feature type="transmembrane region" description="Helical" evidence="2">
    <location>
        <begin position="420"/>
        <end position="442"/>
    </location>
</feature>
<evidence type="ECO:0000313" key="4">
    <source>
        <dbReference type="Proteomes" id="UP000627984"/>
    </source>
</evidence>
<keyword evidence="2" id="KW-0472">Membrane</keyword>